<dbReference type="AlphaFoldDB" id="A0A554X807"/>
<organism evidence="1 2">
    <name type="scientific">Tepidimonas taiwanensis</name>
    <dbReference type="NCBI Taxonomy" id="307486"/>
    <lineage>
        <taxon>Bacteria</taxon>
        <taxon>Pseudomonadati</taxon>
        <taxon>Pseudomonadota</taxon>
        <taxon>Betaproteobacteria</taxon>
        <taxon>Burkholderiales</taxon>
        <taxon>Tepidimonas</taxon>
    </lineage>
</organism>
<name>A0A554X807_9BURK</name>
<evidence type="ECO:0000313" key="1">
    <source>
        <dbReference type="EMBL" id="TSE31962.1"/>
    </source>
</evidence>
<sequence>MNAFTYVFVVVLLAVMFGPGVAKAEVSGSLGVVSLYKFNGIDVDSRSSRNNNGFNPSLQGDIRYSFDNGFYLGAAFSTGKFSDGINQANVEIDAVVGLTGGNESGVSYDVSVARYYFPGVRLLTVNEVNASVSYGWFAIRFGRTFGGKLESFERLAFVYSQPIDSRLSFVAEVGKLNSLILNRPGYFSVGVVYDLGEGWALSGVVTGAQNKAGPEGRKRIVLGVKKQF</sequence>
<dbReference type="SUPFAM" id="SSF56935">
    <property type="entry name" value="Porins"/>
    <property type="match status" value="1"/>
</dbReference>
<accession>A0A554X807</accession>
<gene>
    <name evidence="1" type="ORF">Ttaiw_01381</name>
</gene>
<proteinExistence type="predicted"/>
<keyword evidence="2" id="KW-1185">Reference proteome</keyword>
<reference evidence="1 2" key="1">
    <citation type="submission" date="2019-07" db="EMBL/GenBank/DDBJ databases">
        <title>Tepidimonas taiwanensis I1-1 draft genome.</title>
        <authorList>
            <person name="Da Costa M.S."/>
            <person name="Froufe H.J.C."/>
            <person name="Egas C."/>
            <person name="Albuquerque L."/>
        </authorList>
    </citation>
    <scope>NUCLEOTIDE SEQUENCE [LARGE SCALE GENOMIC DNA]</scope>
    <source>
        <strain evidence="1 2">I1-1</strain>
    </source>
</reference>
<dbReference type="EMBL" id="VJOM01000012">
    <property type="protein sequence ID" value="TSE31962.1"/>
    <property type="molecule type" value="Genomic_DNA"/>
</dbReference>
<dbReference type="RefSeq" id="WP_082007613.1">
    <property type="nucleotide sequence ID" value="NZ_CP083911.1"/>
</dbReference>
<dbReference type="Proteomes" id="UP000317763">
    <property type="component" value="Unassembled WGS sequence"/>
</dbReference>
<dbReference type="InterPro" id="IPR010239">
    <property type="entry name" value="CHP02001"/>
</dbReference>
<protein>
    <submittedName>
        <fullName evidence="1">Uncharacterized protein</fullName>
    </submittedName>
</protein>
<evidence type="ECO:0000313" key="2">
    <source>
        <dbReference type="Proteomes" id="UP000317763"/>
    </source>
</evidence>
<dbReference type="OrthoDB" id="9793561at2"/>
<dbReference type="Pfam" id="PF09694">
    <property type="entry name" value="Gcw_chp"/>
    <property type="match status" value="1"/>
</dbReference>
<dbReference type="NCBIfam" id="TIGR02001">
    <property type="entry name" value="gcw_chp"/>
    <property type="match status" value="1"/>
</dbReference>
<comment type="caution">
    <text evidence="1">The sequence shown here is derived from an EMBL/GenBank/DDBJ whole genome shotgun (WGS) entry which is preliminary data.</text>
</comment>